<dbReference type="EMBL" id="GL883154">
    <property type="protein sequence ID" value="EGF99830.1"/>
    <property type="molecule type" value="Genomic_DNA"/>
</dbReference>
<dbReference type="InParanoid" id="F4S6B1"/>
<comment type="similarity">
    <text evidence="1">Belongs to the TRIAP1/MDM35 family.</text>
</comment>
<dbReference type="GO" id="GO:1990050">
    <property type="term" value="F:phosphatidic acid transfer activity"/>
    <property type="evidence" value="ECO:0007669"/>
    <property type="project" value="TreeGrafter"/>
</dbReference>
<accession>F4S6B1</accession>
<dbReference type="VEuPathDB" id="FungiDB:MELLADRAFT_40100"/>
<proteinExistence type="inferred from homology"/>
<organism evidence="4">
    <name type="scientific">Melampsora larici-populina (strain 98AG31 / pathotype 3-4-7)</name>
    <name type="common">Poplar leaf rust fungus</name>
    <dbReference type="NCBI Taxonomy" id="747676"/>
    <lineage>
        <taxon>Eukaryota</taxon>
        <taxon>Fungi</taxon>
        <taxon>Dikarya</taxon>
        <taxon>Basidiomycota</taxon>
        <taxon>Pucciniomycotina</taxon>
        <taxon>Pucciniomycetes</taxon>
        <taxon>Pucciniales</taxon>
        <taxon>Melampsoraceae</taxon>
        <taxon>Melampsora</taxon>
    </lineage>
</organism>
<evidence type="ECO:0000256" key="1">
    <source>
        <dbReference type="ARBA" id="ARBA00006196"/>
    </source>
</evidence>
<dbReference type="InterPro" id="IPR007918">
    <property type="entry name" value="MDM35_apoptosis"/>
</dbReference>
<dbReference type="PANTHER" id="PTHR46403:SF1">
    <property type="entry name" value="TP53-REGULATED INHIBITOR OF APOPTOSIS 1"/>
    <property type="match status" value="1"/>
</dbReference>
<dbReference type="Pfam" id="PF05254">
    <property type="entry name" value="UPF0203"/>
    <property type="match status" value="1"/>
</dbReference>
<dbReference type="Proteomes" id="UP000001072">
    <property type="component" value="Unassembled WGS sequence"/>
</dbReference>
<dbReference type="KEGG" id="mlr:MELLADRAFT_40100"/>
<dbReference type="FunCoup" id="F4S6B1">
    <property type="interactions" value="83"/>
</dbReference>
<evidence type="ECO:0000256" key="2">
    <source>
        <dbReference type="ARBA" id="ARBA00023157"/>
    </source>
</evidence>
<dbReference type="AlphaFoldDB" id="F4S6B1"/>
<dbReference type="RefSeq" id="XP_007416891.1">
    <property type="nucleotide sequence ID" value="XM_007416829.1"/>
</dbReference>
<protein>
    <recommendedName>
        <fullName evidence="5">Mitochondrial distribution and morphology protein 35</fullName>
    </recommendedName>
</protein>
<dbReference type="GO" id="GO:0005829">
    <property type="term" value="C:cytosol"/>
    <property type="evidence" value="ECO:0007669"/>
    <property type="project" value="TreeGrafter"/>
</dbReference>
<name>F4S6B1_MELLP</name>
<gene>
    <name evidence="3" type="ORF">MELLADRAFT_40100</name>
</gene>
<dbReference type="GO" id="GO:0005758">
    <property type="term" value="C:mitochondrial intermembrane space"/>
    <property type="evidence" value="ECO:0007669"/>
    <property type="project" value="TreeGrafter"/>
</dbReference>
<keyword evidence="4" id="KW-1185">Reference proteome</keyword>
<evidence type="ECO:0008006" key="5">
    <source>
        <dbReference type="Google" id="ProtNLM"/>
    </source>
</evidence>
<evidence type="ECO:0000313" key="4">
    <source>
        <dbReference type="Proteomes" id="UP000001072"/>
    </source>
</evidence>
<dbReference type="GO" id="GO:0045332">
    <property type="term" value="P:phospholipid translocation"/>
    <property type="evidence" value="ECO:0007669"/>
    <property type="project" value="TreeGrafter"/>
</dbReference>
<dbReference type="STRING" id="747676.F4S6B1"/>
<evidence type="ECO:0000313" key="3">
    <source>
        <dbReference type="EMBL" id="EGF99830.1"/>
    </source>
</evidence>
<dbReference type="PANTHER" id="PTHR46403">
    <property type="entry name" value="TP53-REGULATED INHIBITOR OF APOPTOSIS 1"/>
    <property type="match status" value="1"/>
</dbReference>
<dbReference type="GO" id="GO:0005634">
    <property type="term" value="C:nucleus"/>
    <property type="evidence" value="ECO:0007669"/>
    <property type="project" value="TreeGrafter"/>
</dbReference>
<sequence length="82" mass="9658">MDSLEPECTPLKKSYDGCFNRWFERYLQLSNQYEIECGQQWTAYQTCLNKAIESRQLKPLLDAARQEDPLKSYNDIETSTGR</sequence>
<keyword evidence="2" id="KW-1015">Disulfide bond</keyword>
<reference evidence="4" key="1">
    <citation type="journal article" date="2011" name="Proc. Natl. Acad. Sci. U.S.A.">
        <title>Obligate biotrophy features unraveled by the genomic analysis of rust fungi.</title>
        <authorList>
            <person name="Duplessis S."/>
            <person name="Cuomo C.A."/>
            <person name="Lin Y.-C."/>
            <person name="Aerts A."/>
            <person name="Tisserant E."/>
            <person name="Veneault-Fourrey C."/>
            <person name="Joly D.L."/>
            <person name="Hacquard S."/>
            <person name="Amselem J."/>
            <person name="Cantarel B.L."/>
            <person name="Chiu R."/>
            <person name="Coutinho P.M."/>
            <person name="Feau N."/>
            <person name="Field M."/>
            <person name="Frey P."/>
            <person name="Gelhaye E."/>
            <person name="Goldberg J."/>
            <person name="Grabherr M.G."/>
            <person name="Kodira C.D."/>
            <person name="Kohler A."/>
            <person name="Kuees U."/>
            <person name="Lindquist E.A."/>
            <person name="Lucas S.M."/>
            <person name="Mago R."/>
            <person name="Mauceli E."/>
            <person name="Morin E."/>
            <person name="Murat C."/>
            <person name="Pangilinan J.L."/>
            <person name="Park R."/>
            <person name="Pearson M."/>
            <person name="Quesneville H."/>
            <person name="Rouhier N."/>
            <person name="Sakthikumar S."/>
            <person name="Salamov A.A."/>
            <person name="Schmutz J."/>
            <person name="Selles B."/>
            <person name="Shapiro H."/>
            <person name="Tanguay P."/>
            <person name="Tuskan G.A."/>
            <person name="Henrissat B."/>
            <person name="Van de Peer Y."/>
            <person name="Rouze P."/>
            <person name="Ellis J.G."/>
            <person name="Dodds P.N."/>
            <person name="Schein J.E."/>
            <person name="Zhong S."/>
            <person name="Hamelin R.C."/>
            <person name="Grigoriev I.V."/>
            <person name="Szabo L.J."/>
            <person name="Martin F."/>
        </authorList>
    </citation>
    <scope>NUCLEOTIDE SEQUENCE [LARGE SCALE GENOMIC DNA]</scope>
    <source>
        <strain evidence="4">98AG31 / pathotype 3-4-7</strain>
    </source>
</reference>
<dbReference type="GeneID" id="18927861"/>
<dbReference type="OrthoDB" id="19091at2759"/>
<dbReference type="HOGENOM" id="CLU_101473_2_1_1"/>
<dbReference type="eggNOG" id="KOG3481">
    <property type="taxonomic scope" value="Eukaryota"/>
</dbReference>